<evidence type="ECO:0000256" key="3">
    <source>
        <dbReference type="ARBA" id="ARBA00022475"/>
    </source>
</evidence>
<evidence type="ECO:0000256" key="8">
    <source>
        <dbReference type="SAM" id="Phobius"/>
    </source>
</evidence>
<comment type="caution">
    <text evidence="10">The sequence shown here is derived from an EMBL/GenBank/DDBJ whole genome shotgun (WGS) entry which is preliminary data.</text>
</comment>
<keyword evidence="5 8" id="KW-1133">Transmembrane helix</keyword>
<evidence type="ECO:0000256" key="7">
    <source>
        <dbReference type="SAM" id="MobiDB-lite"/>
    </source>
</evidence>
<dbReference type="InterPro" id="IPR036259">
    <property type="entry name" value="MFS_trans_sf"/>
</dbReference>
<proteinExistence type="predicted"/>
<organism evidence="10 11">
    <name type="scientific">Klebsiella michiganensis</name>
    <dbReference type="NCBI Taxonomy" id="1134687"/>
    <lineage>
        <taxon>Bacteria</taxon>
        <taxon>Pseudomonadati</taxon>
        <taxon>Pseudomonadota</taxon>
        <taxon>Gammaproteobacteria</taxon>
        <taxon>Enterobacterales</taxon>
        <taxon>Enterobacteriaceae</taxon>
        <taxon>Klebsiella/Raoultella group</taxon>
        <taxon>Klebsiella</taxon>
    </lineage>
</organism>
<dbReference type="PANTHER" id="PTHR43791">
    <property type="entry name" value="PERMEASE-RELATED"/>
    <property type="match status" value="1"/>
</dbReference>
<dbReference type="InterPro" id="IPR020846">
    <property type="entry name" value="MFS_dom"/>
</dbReference>
<keyword evidence="4 8" id="KW-0812">Transmembrane</keyword>
<dbReference type="PANTHER" id="PTHR43791:SF36">
    <property type="entry name" value="TRANSPORTER, PUTATIVE (AFU_ORTHOLOGUE AFUA_6G08340)-RELATED"/>
    <property type="match status" value="1"/>
</dbReference>
<gene>
    <name evidence="10" type="primary">rhmT_7</name>
    <name evidence="10" type="ORF">NCTC11685_05405</name>
</gene>
<evidence type="ECO:0000259" key="9">
    <source>
        <dbReference type="PROSITE" id="PS50850"/>
    </source>
</evidence>
<dbReference type="Pfam" id="PF07690">
    <property type="entry name" value="MFS_1"/>
    <property type="match status" value="1"/>
</dbReference>
<feature type="domain" description="Major facilitator superfamily (MFS) profile" evidence="9">
    <location>
        <begin position="1"/>
        <end position="365"/>
    </location>
</feature>
<dbReference type="Gene3D" id="1.20.1250.20">
    <property type="entry name" value="MFS general substrate transporter like domains"/>
    <property type="match status" value="2"/>
</dbReference>
<feature type="transmembrane region" description="Helical" evidence="8">
    <location>
        <begin position="117"/>
        <end position="136"/>
    </location>
</feature>
<feature type="transmembrane region" description="Helical" evidence="8">
    <location>
        <begin position="310"/>
        <end position="329"/>
    </location>
</feature>
<evidence type="ECO:0000256" key="6">
    <source>
        <dbReference type="ARBA" id="ARBA00023136"/>
    </source>
</evidence>
<feature type="transmembrane region" description="Helical" evidence="8">
    <location>
        <begin position="25"/>
        <end position="44"/>
    </location>
</feature>
<dbReference type="AlphaFoldDB" id="A0A7H4PI91"/>
<dbReference type="Proteomes" id="UP000254863">
    <property type="component" value="Unassembled WGS sequence"/>
</dbReference>
<dbReference type="InterPro" id="IPR011701">
    <property type="entry name" value="MFS"/>
</dbReference>
<feature type="compositionally biased region" description="Basic residues" evidence="7">
    <location>
        <begin position="370"/>
        <end position="380"/>
    </location>
</feature>
<keyword evidence="3" id="KW-1003">Cell membrane</keyword>
<dbReference type="CDD" id="cd17319">
    <property type="entry name" value="MFS_ExuT_GudP_like"/>
    <property type="match status" value="1"/>
</dbReference>
<evidence type="ECO:0000256" key="1">
    <source>
        <dbReference type="ARBA" id="ARBA00004141"/>
    </source>
</evidence>
<keyword evidence="6 8" id="KW-0472">Membrane</keyword>
<feature type="region of interest" description="Disordered" evidence="7">
    <location>
        <begin position="368"/>
        <end position="395"/>
    </location>
</feature>
<feature type="transmembrane region" description="Helical" evidence="8">
    <location>
        <begin position="277"/>
        <end position="298"/>
    </location>
</feature>
<feature type="transmembrane region" description="Helical" evidence="8">
    <location>
        <begin position="185"/>
        <end position="207"/>
    </location>
</feature>
<evidence type="ECO:0000313" key="10">
    <source>
        <dbReference type="EMBL" id="STW72318.1"/>
    </source>
</evidence>
<dbReference type="GO" id="GO:0005886">
    <property type="term" value="C:plasma membrane"/>
    <property type="evidence" value="ECO:0007669"/>
    <property type="project" value="TreeGrafter"/>
</dbReference>
<evidence type="ECO:0000256" key="5">
    <source>
        <dbReference type="ARBA" id="ARBA00022989"/>
    </source>
</evidence>
<dbReference type="GO" id="GO:0022857">
    <property type="term" value="F:transmembrane transporter activity"/>
    <property type="evidence" value="ECO:0007669"/>
    <property type="project" value="InterPro"/>
</dbReference>
<feature type="transmembrane region" description="Helical" evidence="8">
    <location>
        <begin position="50"/>
        <end position="71"/>
    </location>
</feature>
<comment type="subcellular location">
    <subcellularLocation>
        <location evidence="1">Membrane</location>
        <topology evidence="1">Multi-pass membrane protein</topology>
    </subcellularLocation>
</comment>
<reference evidence="10 11" key="1">
    <citation type="submission" date="2018-06" db="EMBL/GenBank/DDBJ databases">
        <authorList>
            <consortium name="Pathogen Informatics"/>
            <person name="Doyle S."/>
        </authorList>
    </citation>
    <scope>NUCLEOTIDE SEQUENCE [LARGE SCALE GENOMIC DNA]</scope>
    <source>
        <strain evidence="10 11">NCTC11685</strain>
    </source>
</reference>
<protein>
    <submittedName>
        <fullName evidence="10">Nitrate/nitrite transporter</fullName>
    </submittedName>
</protein>
<evidence type="ECO:0000313" key="11">
    <source>
        <dbReference type="Proteomes" id="UP000254863"/>
    </source>
</evidence>
<feature type="transmembrane region" description="Helical" evidence="8">
    <location>
        <begin position="83"/>
        <end position="105"/>
    </location>
</feature>
<feature type="transmembrane region" description="Helical" evidence="8">
    <location>
        <begin position="252"/>
        <end position="271"/>
    </location>
</feature>
<accession>A0A7H4PI91</accession>
<feature type="transmembrane region" description="Helical" evidence="8">
    <location>
        <begin position="219"/>
        <end position="240"/>
    </location>
</feature>
<name>A0A7H4PI91_9ENTR</name>
<keyword evidence="2" id="KW-0813">Transport</keyword>
<sequence>MFFLTYAVLEIPSNLFLTRIGARRWIARIMITWGIISCGMAFVTGPTSFYVMRLLLGAAEAGLYPGIIYYLTLWFGREERAKATGLFLLGVCLANIIGAPLGGLLLSLDGMSGWHGWQWMFFIEGLPAIALAFVVWRRLPDKPADARWLDSNDMQAINAVLEKEAEETRHTPSRFSLKTALTTRVFLLLVLIYFTHQFSVYGLSYFLPGIIGSWGQLTPLQIGLLTAIPWIAAAAGGILLPRFARTEQRSRSMLMAGYLVMATGMAIGAIAGHGVALLGFSLAAFMFFAMQSIIFNWLPSIMSGHMLAGSFGLLNCLGLCGGFLGPFILGAFEDRTGAATSGLWFAVALLIVGALVSVFIKSSSSPAVHRQNRPTAKKRNQGGSYAHRSLTGFKNSTRRKPGLGCRTAASLVGWTASTGACSPVTRRAARLRAGTCGRKLALSPCARTAKARWWRYRMACICSTSPAAS</sequence>
<feature type="transmembrane region" description="Helical" evidence="8">
    <location>
        <begin position="341"/>
        <end position="360"/>
    </location>
</feature>
<dbReference type="PROSITE" id="PS50850">
    <property type="entry name" value="MFS"/>
    <property type="match status" value="1"/>
</dbReference>
<evidence type="ECO:0000256" key="2">
    <source>
        <dbReference type="ARBA" id="ARBA00022448"/>
    </source>
</evidence>
<evidence type="ECO:0000256" key="4">
    <source>
        <dbReference type="ARBA" id="ARBA00022692"/>
    </source>
</evidence>
<dbReference type="EMBL" id="UGMS01000002">
    <property type="protein sequence ID" value="STW72318.1"/>
    <property type="molecule type" value="Genomic_DNA"/>
</dbReference>
<dbReference type="SUPFAM" id="SSF103473">
    <property type="entry name" value="MFS general substrate transporter"/>
    <property type="match status" value="1"/>
</dbReference>